<comment type="caution">
    <text evidence="2">The sequence shown here is derived from an EMBL/GenBank/DDBJ whole genome shotgun (WGS) entry which is preliminary data.</text>
</comment>
<evidence type="ECO:0000313" key="3">
    <source>
        <dbReference type="Proteomes" id="UP001417504"/>
    </source>
</evidence>
<dbReference type="AlphaFoldDB" id="A0AAP0KJ48"/>
<proteinExistence type="predicted"/>
<accession>A0AAP0KJ48</accession>
<dbReference type="EMBL" id="JBBNAE010000001">
    <property type="protein sequence ID" value="KAK9153493.1"/>
    <property type="molecule type" value="Genomic_DNA"/>
</dbReference>
<evidence type="ECO:0000256" key="1">
    <source>
        <dbReference type="SAM" id="MobiDB-lite"/>
    </source>
</evidence>
<organism evidence="2 3">
    <name type="scientific">Stephania japonica</name>
    <dbReference type="NCBI Taxonomy" id="461633"/>
    <lineage>
        <taxon>Eukaryota</taxon>
        <taxon>Viridiplantae</taxon>
        <taxon>Streptophyta</taxon>
        <taxon>Embryophyta</taxon>
        <taxon>Tracheophyta</taxon>
        <taxon>Spermatophyta</taxon>
        <taxon>Magnoliopsida</taxon>
        <taxon>Ranunculales</taxon>
        <taxon>Menispermaceae</taxon>
        <taxon>Menispermoideae</taxon>
        <taxon>Cissampelideae</taxon>
        <taxon>Stephania</taxon>
    </lineage>
</organism>
<name>A0AAP0KJ48_9MAGN</name>
<evidence type="ECO:0000313" key="2">
    <source>
        <dbReference type="EMBL" id="KAK9153493.1"/>
    </source>
</evidence>
<keyword evidence="3" id="KW-1185">Reference proteome</keyword>
<sequence>MMESKSVERRMARIADEEDDEVEECREADVADAMDEEDDEVEECSGCVDNWTGGGVFANMEEEDDEVKSAADVKPIGETF</sequence>
<feature type="region of interest" description="Disordered" evidence="1">
    <location>
        <begin position="1"/>
        <end position="24"/>
    </location>
</feature>
<protein>
    <submittedName>
        <fullName evidence="2">Uncharacterized protein</fullName>
    </submittedName>
</protein>
<gene>
    <name evidence="2" type="ORF">Sjap_000973</name>
</gene>
<feature type="compositionally biased region" description="Basic and acidic residues" evidence="1">
    <location>
        <begin position="1"/>
        <end position="15"/>
    </location>
</feature>
<dbReference type="Proteomes" id="UP001417504">
    <property type="component" value="Unassembled WGS sequence"/>
</dbReference>
<reference evidence="2 3" key="1">
    <citation type="submission" date="2024-01" db="EMBL/GenBank/DDBJ databases">
        <title>Genome assemblies of Stephania.</title>
        <authorList>
            <person name="Yang L."/>
        </authorList>
    </citation>
    <scope>NUCLEOTIDE SEQUENCE [LARGE SCALE GENOMIC DNA]</scope>
    <source>
        <strain evidence="2">QJT</strain>
        <tissue evidence="2">Leaf</tissue>
    </source>
</reference>